<proteinExistence type="predicted"/>
<dbReference type="GeneID" id="54407293"/>
<gene>
    <name evidence="2" type="ORF">P153DRAFT_359353</name>
</gene>
<feature type="chain" id="PRO_5025364598" description="REJ domain-containing protein" evidence="1">
    <location>
        <begin position="19"/>
        <end position="187"/>
    </location>
</feature>
<evidence type="ECO:0000313" key="2">
    <source>
        <dbReference type="EMBL" id="KAF2126340.1"/>
    </source>
</evidence>
<protein>
    <recommendedName>
        <fullName evidence="4">REJ domain-containing protein</fullName>
    </recommendedName>
</protein>
<keyword evidence="3" id="KW-1185">Reference proteome</keyword>
<sequence>MARALLMLVLGLGAAVCAQNSKTSDTGPMFNPSEAPFFDYSQLVVPTQTPQLPQYPDSYSSSSITPSLAVYPTQTPSITRSASSVVSSLALFRSHSIVSSARNSTIASSTFASGNSTVLLSTSSHSSASRASTSSVTLSTATSASRSASSSSLASASAPASTGAAVAKYPRVIGIIAGGLFAGLVMA</sequence>
<name>A0A6A6A3F6_9PLEO</name>
<dbReference type="RefSeq" id="XP_033520732.1">
    <property type="nucleotide sequence ID" value="XM_033666861.1"/>
</dbReference>
<organism evidence="2 3">
    <name type="scientific">Dothidotthia symphoricarpi CBS 119687</name>
    <dbReference type="NCBI Taxonomy" id="1392245"/>
    <lineage>
        <taxon>Eukaryota</taxon>
        <taxon>Fungi</taxon>
        <taxon>Dikarya</taxon>
        <taxon>Ascomycota</taxon>
        <taxon>Pezizomycotina</taxon>
        <taxon>Dothideomycetes</taxon>
        <taxon>Pleosporomycetidae</taxon>
        <taxon>Pleosporales</taxon>
        <taxon>Dothidotthiaceae</taxon>
        <taxon>Dothidotthia</taxon>
    </lineage>
</organism>
<evidence type="ECO:0000256" key="1">
    <source>
        <dbReference type="SAM" id="SignalP"/>
    </source>
</evidence>
<evidence type="ECO:0000313" key="3">
    <source>
        <dbReference type="Proteomes" id="UP000799771"/>
    </source>
</evidence>
<accession>A0A6A6A3F6</accession>
<keyword evidence="1" id="KW-0732">Signal</keyword>
<reference evidence="2" key="1">
    <citation type="journal article" date="2020" name="Stud. Mycol.">
        <title>101 Dothideomycetes genomes: a test case for predicting lifestyles and emergence of pathogens.</title>
        <authorList>
            <person name="Haridas S."/>
            <person name="Albert R."/>
            <person name="Binder M."/>
            <person name="Bloem J."/>
            <person name="Labutti K."/>
            <person name="Salamov A."/>
            <person name="Andreopoulos B."/>
            <person name="Baker S."/>
            <person name="Barry K."/>
            <person name="Bills G."/>
            <person name="Bluhm B."/>
            <person name="Cannon C."/>
            <person name="Castanera R."/>
            <person name="Culley D."/>
            <person name="Daum C."/>
            <person name="Ezra D."/>
            <person name="Gonzalez J."/>
            <person name="Henrissat B."/>
            <person name="Kuo A."/>
            <person name="Liang C."/>
            <person name="Lipzen A."/>
            <person name="Lutzoni F."/>
            <person name="Magnuson J."/>
            <person name="Mondo S."/>
            <person name="Nolan M."/>
            <person name="Ohm R."/>
            <person name="Pangilinan J."/>
            <person name="Park H.-J."/>
            <person name="Ramirez L."/>
            <person name="Alfaro M."/>
            <person name="Sun H."/>
            <person name="Tritt A."/>
            <person name="Yoshinaga Y."/>
            <person name="Zwiers L.-H."/>
            <person name="Turgeon B."/>
            <person name="Goodwin S."/>
            <person name="Spatafora J."/>
            <person name="Crous P."/>
            <person name="Grigoriev I."/>
        </authorList>
    </citation>
    <scope>NUCLEOTIDE SEQUENCE</scope>
    <source>
        <strain evidence="2">CBS 119687</strain>
    </source>
</reference>
<feature type="signal peptide" evidence="1">
    <location>
        <begin position="1"/>
        <end position="18"/>
    </location>
</feature>
<dbReference type="AlphaFoldDB" id="A0A6A6A3F6"/>
<dbReference type="OrthoDB" id="3797249at2759"/>
<evidence type="ECO:0008006" key="4">
    <source>
        <dbReference type="Google" id="ProtNLM"/>
    </source>
</evidence>
<dbReference type="EMBL" id="ML977513">
    <property type="protein sequence ID" value="KAF2126340.1"/>
    <property type="molecule type" value="Genomic_DNA"/>
</dbReference>
<dbReference type="Proteomes" id="UP000799771">
    <property type="component" value="Unassembled WGS sequence"/>
</dbReference>